<evidence type="ECO:0000313" key="3">
    <source>
        <dbReference type="EMBL" id="NYH91202.1"/>
    </source>
</evidence>
<dbReference type="Gene3D" id="3.30.200.20">
    <property type="entry name" value="Phosphorylase Kinase, domain 1"/>
    <property type="match status" value="1"/>
</dbReference>
<dbReference type="GO" id="GO:0004674">
    <property type="term" value="F:protein serine/threonine kinase activity"/>
    <property type="evidence" value="ECO:0007669"/>
    <property type="project" value="UniProtKB-KW"/>
</dbReference>
<dbReference type="InterPro" id="IPR053524">
    <property type="entry name" value="Aerial_hyphae_peptide-synth"/>
</dbReference>
<dbReference type="InterPro" id="IPR011009">
    <property type="entry name" value="Kinase-like_dom_sf"/>
</dbReference>
<dbReference type="AlphaFoldDB" id="A0A852ZHS9"/>
<dbReference type="SUPFAM" id="SSF56112">
    <property type="entry name" value="Protein kinase-like (PK-like)"/>
    <property type="match status" value="1"/>
</dbReference>
<dbReference type="SMART" id="SM00220">
    <property type="entry name" value="S_TKc"/>
    <property type="match status" value="1"/>
</dbReference>
<keyword evidence="4" id="KW-1185">Reference proteome</keyword>
<feature type="region of interest" description="Disordered" evidence="1">
    <location>
        <begin position="536"/>
        <end position="558"/>
    </location>
</feature>
<feature type="domain" description="Protein kinase" evidence="2">
    <location>
        <begin position="122"/>
        <end position="382"/>
    </location>
</feature>
<proteinExistence type="predicted"/>
<dbReference type="Gene3D" id="1.50.10.10">
    <property type="match status" value="1"/>
</dbReference>
<dbReference type="InterPro" id="IPR007822">
    <property type="entry name" value="LANC-like"/>
</dbReference>
<dbReference type="InterPro" id="IPR058053">
    <property type="entry name" value="RamC_C"/>
</dbReference>
<dbReference type="NCBIfam" id="NF038151">
    <property type="entry name" value="lanthi_synth_III"/>
    <property type="match status" value="1"/>
</dbReference>
<dbReference type="Proteomes" id="UP000579605">
    <property type="component" value="Unassembled WGS sequence"/>
</dbReference>
<evidence type="ECO:0000313" key="4">
    <source>
        <dbReference type="Proteomes" id="UP000579605"/>
    </source>
</evidence>
<keyword evidence="3" id="KW-0723">Serine/threonine-protein kinase</keyword>
<dbReference type="EMBL" id="JACBZH010000001">
    <property type="protein sequence ID" value="NYH91202.1"/>
    <property type="molecule type" value="Genomic_DNA"/>
</dbReference>
<dbReference type="InterPro" id="IPR000719">
    <property type="entry name" value="Prot_kinase_dom"/>
</dbReference>
<dbReference type="Pfam" id="PF25816">
    <property type="entry name" value="RamC_N"/>
    <property type="match status" value="1"/>
</dbReference>
<organism evidence="3 4">
    <name type="scientific">Actinopolymorpha rutila</name>
    <dbReference type="NCBI Taxonomy" id="446787"/>
    <lineage>
        <taxon>Bacteria</taxon>
        <taxon>Bacillati</taxon>
        <taxon>Actinomycetota</taxon>
        <taxon>Actinomycetes</taxon>
        <taxon>Propionibacteriales</taxon>
        <taxon>Actinopolymorphaceae</taxon>
        <taxon>Actinopolymorpha</taxon>
    </lineage>
</organism>
<accession>A0A852ZHS9</accession>
<sequence length="763" mass="82278">MSKYAPRGFSGKLVTIYPVDDAACEKILVELGELLEGEPSPYILTDLRWGRGPLYVRYGAFANRRYFSADGQLVSAIEDDTGALVPDSRDPIFRVPHWVRLPEFLAPHLAARNAVTLADVPYTIERVVHFSNGGGIYVGRCTRTGEQVVLKEGRPHSGLDGRGHDATTRIEHEYDMLRRLAGIPGIPKVRDLFWLGEHRFLAMEYVDAVPLNKAIVQQYPLIDPAAGPREYKDYTDWALDIYHQIETTIDAVHERGVVYGDLHLFNIMVRDDQTIALLDYEVSASVDDPTPPGLGNQGFTAPPGTTGFDVDRYALSCLRLALFIPMTSLIWLHRGKAQHFAEAIRTHFPVPEAYVQKALQLIAPEPAPLLAIEPDERHWPELRNALVRAILASATPGRDDRLFPGDIEQFVLGGLGLAYGAAGVLYALSASGAGRFPQYEDWFVRQVRNVPSSTLPGLYDGLHGAAFVLDHLGYEQEALDAVDRCLTGDWESLGPDLASGLAGVGLNLMHFAARTGDPTLRTAALRAAELTVDRIGSDVGEPAPGDEPPISGGGNPPAGLLRGKAGSALLLIRVYDETGDIGYLDQAAVALRQDLLRCVVRDNGVLEVNEGWRTMPYLDSGSVGIGLVLDEYLARRHDSQFAEASSRISRAAQAEFYVLPGLFSGRAGILLYLASQSPSPAADPLVSKQVSGLALPAVPYGGGIAFPGTALLRLSMDLATGTAGVLLALGAALHDRPVTLPLITTAARPATTPRVPAPAGAGL</sequence>
<keyword evidence="3" id="KW-0808">Transferase</keyword>
<dbReference type="GO" id="GO:0031179">
    <property type="term" value="P:peptide modification"/>
    <property type="evidence" value="ECO:0007669"/>
    <property type="project" value="InterPro"/>
</dbReference>
<dbReference type="InterPro" id="IPR012341">
    <property type="entry name" value="6hp_glycosidase-like_sf"/>
</dbReference>
<dbReference type="Gene3D" id="1.10.510.10">
    <property type="entry name" value="Transferase(Phosphotransferase) domain 1"/>
    <property type="match status" value="1"/>
</dbReference>
<evidence type="ECO:0000259" key="2">
    <source>
        <dbReference type="PROSITE" id="PS50011"/>
    </source>
</evidence>
<gene>
    <name evidence="3" type="ORF">F4554_003840</name>
</gene>
<evidence type="ECO:0000256" key="1">
    <source>
        <dbReference type="SAM" id="MobiDB-lite"/>
    </source>
</evidence>
<reference evidence="3 4" key="1">
    <citation type="submission" date="2020-07" db="EMBL/GenBank/DDBJ databases">
        <title>Sequencing the genomes of 1000 actinobacteria strains.</title>
        <authorList>
            <person name="Klenk H.-P."/>
        </authorList>
    </citation>
    <scope>NUCLEOTIDE SEQUENCE [LARGE SCALE GENOMIC DNA]</scope>
    <source>
        <strain evidence="3 4">DSM 18448</strain>
    </source>
</reference>
<dbReference type="InterPro" id="IPR057929">
    <property type="entry name" value="RamC_N"/>
</dbReference>
<comment type="caution">
    <text evidence="3">The sequence shown here is derived from an EMBL/GenBank/DDBJ whole genome shotgun (WGS) entry which is preliminary data.</text>
</comment>
<dbReference type="GO" id="GO:0005975">
    <property type="term" value="P:carbohydrate metabolic process"/>
    <property type="evidence" value="ECO:0007669"/>
    <property type="project" value="InterPro"/>
</dbReference>
<dbReference type="SMART" id="SM01260">
    <property type="entry name" value="LANC_like"/>
    <property type="match status" value="1"/>
</dbReference>
<name>A0A852ZHS9_9ACTN</name>
<dbReference type="PROSITE" id="PS50011">
    <property type="entry name" value="PROTEIN_KINASE_DOM"/>
    <property type="match status" value="1"/>
</dbReference>
<keyword evidence="3" id="KW-0418">Kinase</keyword>
<dbReference type="CDD" id="cd04791">
    <property type="entry name" value="LanC_SerThrkinase"/>
    <property type="match status" value="1"/>
</dbReference>
<dbReference type="SUPFAM" id="SSF158745">
    <property type="entry name" value="LanC-like"/>
    <property type="match status" value="1"/>
</dbReference>
<protein>
    <submittedName>
        <fullName evidence="3">Serine/threonine protein kinase</fullName>
    </submittedName>
</protein>
<dbReference type="GO" id="GO:0005524">
    <property type="term" value="F:ATP binding"/>
    <property type="evidence" value="ECO:0007669"/>
    <property type="project" value="InterPro"/>
</dbReference>
<dbReference type="Pfam" id="PF00069">
    <property type="entry name" value="Pkinase"/>
    <property type="match status" value="1"/>
</dbReference>